<organism evidence="4 5">
    <name type="scientific">Trifolium subterraneum</name>
    <name type="common">Subterranean clover</name>
    <dbReference type="NCBI Taxonomy" id="3900"/>
    <lineage>
        <taxon>Eukaryota</taxon>
        <taxon>Viridiplantae</taxon>
        <taxon>Streptophyta</taxon>
        <taxon>Embryophyta</taxon>
        <taxon>Tracheophyta</taxon>
        <taxon>Spermatophyta</taxon>
        <taxon>Magnoliopsida</taxon>
        <taxon>eudicotyledons</taxon>
        <taxon>Gunneridae</taxon>
        <taxon>Pentapetalae</taxon>
        <taxon>rosids</taxon>
        <taxon>fabids</taxon>
        <taxon>Fabales</taxon>
        <taxon>Fabaceae</taxon>
        <taxon>Papilionoideae</taxon>
        <taxon>50 kb inversion clade</taxon>
        <taxon>NPAAA clade</taxon>
        <taxon>Hologalegina</taxon>
        <taxon>IRL clade</taxon>
        <taxon>Trifolieae</taxon>
        <taxon>Trifolium</taxon>
    </lineage>
</organism>
<reference evidence="5" key="1">
    <citation type="journal article" date="2017" name="Front. Plant Sci.">
        <title>Climate Clever Clovers: New Paradigm to Reduce the Environmental Footprint of Ruminants by Breeding Low Methanogenic Forages Utilizing Haplotype Variation.</title>
        <authorList>
            <person name="Kaur P."/>
            <person name="Appels R."/>
            <person name="Bayer P.E."/>
            <person name="Keeble-Gagnere G."/>
            <person name="Wang J."/>
            <person name="Hirakawa H."/>
            <person name="Shirasawa K."/>
            <person name="Vercoe P."/>
            <person name="Stefanova K."/>
            <person name="Durmic Z."/>
            <person name="Nichols P."/>
            <person name="Revell C."/>
            <person name="Isobe S.N."/>
            <person name="Edwards D."/>
            <person name="Erskine W."/>
        </authorList>
    </citation>
    <scope>NUCLEOTIDE SEQUENCE [LARGE SCALE GENOMIC DNA]</scope>
    <source>
        <strain evidence="5">cv. Daliak</strain>
    </source>
</reference>
<protein>
    <recommendedName>
        <fullName evidence="3">Non-haem dioxygenase N-terminal domain-containing protein</fullName>
    </recommendedName>
</protein>
<dbReference type="EMBL" id="DF973578">
    <property type="protein sequence ID" value="GAU35150.1"/>
    <property type="molecule type" value="Genomic_DNA"/>
</dbReference>
<evidence type="ECO:0000313" key="5">
    <source>
        <dbReference type="Proteomes" id="UP000242715"/>
    </source>
</evidence>
<dbReference type="Gene3D" id="2.60.120.330">
    <property type="entry name" value="B-lactam Antibiotic, Isopenicillin N Synthase, Chain"/>
    <property type="match status" value="1"/>
</dbReference>
<dbReference type="AlphaFoldDB" id="A0A2Z6NFM7"/>
<dbReference type="Proteomes" id="UP000242715">
    <property type="component" value="Unassembled WGS sequence"/>
</dbReference>
<evidence type="ECO:0000256" key="1">
    <source>
        <dbReference type="ARBA" id="ARBA00022723"/>
    </source>
</evidence>
<keyword evidence="1" id="KW-0479">Metal-binding</keyword>
<evidence type="ECO:0000256" key="2">
    <source>
        <dbReference type="ARBA" id="ARBA00023004"/>
    </source>
</evidence>
<accession>A0A2Z6NFM7</accession>
<dbReference type="InterPro" id="IPR026992">
    <property type="entry name" value="DIOX_N"/>
</dbReference>
<proteinExistence type="predicted"/>
<evidence type="ECO:0000313" key="4">
    <source>
        <dbReference type="EMBL" id="GAU35150.1"/>
    </source>
</evidence>
<dbReference type="Pfam" id="PF14226">
    <property type="entry name" value="DIOX_N"/>
    <property type="match status" value="1"/>
</dbReference>
<dbReference type="InterPro" id="IPR027443">
    <property type="entry name" value="IPNS-like_sf"/>
</dbReference>
<keyword evidence="5" id="KW-1185">Reference proteome</keyword>
<dbReference type="SUPFAM" id="SSF51197">
    <property type="entry name" value="Clavaminate synthase-like"/>
    <property type="match status" value="1"/>
</dbReference>
<keyword evidence="2" id="KW-0408">Iron</keyword>
<dbReference type="OrthoDB" id="1423127at2759"/>
<sequence length="93" mass="10625">MDSEMIKKLGTSLTVPSVQELVKKSITKVPERYIQQNQEPPHVVSSIISLPQVPVIDLNKLLTEEDGNELEKLDHACKEWGFFQTNVIIYYIV</sequence>
<dbReference type="GO" id="GO:0046872">
    <property type="term" value="F:metal ion binding"/>
    <property type="evidence" value="ECO:0007669"/>
    <property type="project" value="UniProtKB-KW"/>
</dbReference>
<gene>
    <name evidence="4" type="ORF">TSUD_217830</name>
</gene>
<name>A0A2Z6NFM7_TRISU</name>
<evidence type="ECO:0000259" key="3">
    <source>
        <dbReference type="Pfam" id="PF14226"/>
    </source>
</evidence>
<feature type="domain" description="Non-haem dioxygenase N-terminal" evidence="3">
    <location>
        <begin position="53"/>
        <end position="84"/>
    </location>
</feature>